<feature type="compositionally biased region" description="Pro residues" evidence="1">
    <location>
        <begin position="46"/>
        <end position="57"/>
    </location>
</feature>
<gene>
    <name evidence="2" type="ORF">P171DRAFT_426729</name>
</gene>
<evidence type="ECO:0000313" key="2">
    <source>
        <dbReference type="EMBL" id="KAF2450315.1"/>
    </source>
</evidence>
<keyword evidence="3" id="KW-1185">Reference proteome</keyword>
<dbReference type="EMBL" id="MU001493">
    <property type="protein sequence ID" value="KAF2450315.1"/>
    <property type="molecule type" value="Genomic_DNA"/>
</dbReference>
<evidence type="ECO:0000313" key="3">
    <source>
        <dbReference type="Proteomes" id="UP000799764"/>
    </source>
</evidence>
<name>A0A9P4PU50_9PLEO</name>
<feature type="region of interest" description="Disordered" evidence="1">
    <location>
        <begin position="1"/>
        <end position="57"/>
    </location>
</feature>
<evidence type="ECO:0000256" key="1">
    <source>
        <dbReference type="SAM" id="MobiDB-lite"/>
    </source>
</evidence>
<protein>
    <submittedName>
        <fullName evidence="2">Uncharacterized protein</fullName>
    </submittedName>
</protein>
<accession>A0A9P4PU50</accession>
<feature type="compositionally biased region" description="Polar residues" evidence="1">
    <location>
        <begin position="1"/>
        <end position="23"/>
    </location>
</feature>
<comment type="caution">
    <text evidence="2">The sequence shown here is derived from an EMBL/GenBank/DDBJ whole genome shotgun (WGS) entry which is preliminary data.</text>
</comment>
<dbReference type="Proteomes" id="UP000799764">
    <property type="component" value="Unassembled WGS sequence"/>
</dbReference>
<organism evidence="2 3">
    <name type="scientific">Karstenula rhodostoma CBS 690.94</name>
    <dbReference type="NCBI Taxonomy" id="1392251"/>
    <lineage>
        <taxon>Eukaryota</taxon>
        <taxon>Fungi</taxon>
        <taxon>Dikarya</taxon>
        <taxon>Ascomycota</taxon>
        <taxon>Pezizomycotina</taxon>
        <taxon>Dothideomycetes</taxon>
        <taxon>Pleosporomycetidae</taxon>
        <taxon>Pleosporales</taxon>
        <taxon>Massarineae</taxon>
        <taxon>Didymosphaeriaceae</taxon>
        <taxon>Karstenula</taxon>
    </lineage>
</organism>
<sequence>MYLSMQAHTPRTTSPTHQTAQSPHTPPSRILPTYCTPLRPTHHPHLIPPSHAPSQPL</sequence>
<proteinExistence type="predicted"/>
<dbReference type="AlphaFoldDB" id="A0A9P4PU50"/>
<reference evidence="2" key="1">
    <citation type="journal article" date="2020" name="Stud. Mycol.">
        <title>101 Dothideomycetes genomes: a test case for predicting lifestyles and emergence of pathogens.</title>
        <authorList>
            <person name="Haridas S."/>
            <person name="Albert R."/>
            <person name="Binder M."/>
            <person name="Bloem J."/>
            <person name="Labutti K."/>
            <person name="Salamov A."/>
            <person name="Andreopoulos B."/>
            <person name="Baker S."/>
            <person name="Barry K."/>
            <person name="Bills G."/>
            <person name="Bluhm B."/>
            <person name="Cannon C."/>
            <person name="Castanera R."/>
            <person name="Culley D."/>
            <person name="Daum C."/>
            <person name="Ezra D."/>
            <person name="Gonzalez J."/>
            <person name="Henrissat B."/>
            <person name="Kuo A."/>
            <person name="Liang C."/>
            <person name="Lipzen A."/>
            <person name="Lutzoni F."/>
            <person name="Magnuson J."/>
            <person name="Mondo S."/>
            <person name="Nolan M."/>
            <person name="Ohm R."/>
            <person name="Pangilinan J."/>
            <person name="Park H.-J."/>
            <person name="Ramirez L."/>
            <person name="Alfaro M."/>
            <person name="Sun H."/>
            <person name="Tritt A."/>
            <person name="Yoshinaga Y."/>
            <person name="Zwiers L.-H."/>
            <person name="Turgeon B."/>
            <person name="Goodwin S."/>
            <person name="Spatafora J."/>
            <person name="Crous P."/>
            <person name="Grigoriev I."/>
        </authorList>
    </citation>
    <scope>NUCLEOTIDE SEQUENCE</scope>
    <source>
        <strain evidence="2">CBS 690.94</strain>
    </source>
</reference>